<dbReference type="InterPro" id="IPR049712">
    <property type="entry name" value="Poly_export"/>
</dbReference>
<keyword evidence="2" id="KW-0472">Membrane</keyword>
<organism evidence="4 5">
    <name type="scientific">Wandonia haliotis</name>
    <dbReference type="NCBI Taxonomy" id="574963"/>
    <lineage>
        <taxon>Bacteria</taxon>
        <taxon>Pseudomonadati</taxon>
        <taxon>Bacteroidota</taxon>
        <taxon>Flavobacteriia</taxon>
        <taxon>Flavobacteriales</taxon>
        <taxon>Crocinitomicaceae</taxon>
        <taxon>Wandonia</taxon>
    </lineage>
</organism>
<evidence type="ECO:0000256" key="2">
    <source>
        <dbReference type="SAM" id="Phobius"/>
    </source>
</evidence>
<dbReference type="PANTHER" id="PTHR33619:SF3">
    <property type="entry name" value="POLYSACCHARIDE EXPORT PROTEIN GFCE-RELATED"/>
    <property type="match status" value="1"/>
</dbReference>
<feature type="transmembrane region" description="Helical" evidence="2">
    <location>
        <begin position="13"/>
        <end position="30"/>
    </location>
</feature>
<dbReference type="InterPro" id="IPR003715">
    <property type="entry name" value="Poly_export_N"/>
</dbReference>
<gene>
    <name evidence="4" type="ORF">GCM10009118_09860</name>
</gene>
<evidence type="ECO:0000313" key="4">
    <source>
        <dbReference type="EMBL" id="GAA0874578.1"/>
    </source>
</evidence>
<dbReference type="Gene3D" id="3.10.560.10">
    <property type="entry name" value="Outer membrane lipoprotein wza domain like"/>
    <property type="match status" value="1"/>
</dbReference>
<evidence type="ECO:0000259" key="3">
    <source>
        <dbReference type="Pfam" id="PF02563"/>
    </source>
</evidence>
<keyword evidence="5" id="KW-1185">Reference proteome</keyword>
<accession>A0ABN1MMV9</accession>
<dbReference type="Proteomes" id="UP001501126">
    <property type="component" value="Unassembled WGS sequence"/>
</dbReference>
<dbReference type="PROSITE" id="PS51257">
    <property type="entry name" value="PROKAR_LIPOPROTEIN"/>
    <property type="match status" value="1"/>
</dbReference>
<dbReference type="PANTHER" id="PTHR33619">
    <property type="entry name" value="POLYSACCHARIDE EXPORT PROTEIN GFCE-RELATED"/>
    <property type="match status" value="1"/>
</dbReference>
<comment type="caution">
    <text evidence="4">The sequence shown here is derived from an EMBL/GenBank/DDBJ whole genome shotgun (WGS) entry which is preliminary data.</text>
</comment>
<keyword evidence="1" id="KW-0732">Signal</keyword>
<feature type="domain" description="Polysaccharide export protein N-terminal" evidence="3">
    <location>
        <begin position="52"/>
        <end position="147"/>
    </location>
</feature>
<evidence type="ECO:0000313" key="5">
    <source>
        <dbReference type="Proteomes" id="UP001501126"/>
    </source>
</evidence>
<name>A0ABN1MMV9_9FLAO</name>
<dbReference type="Gene3D" id="3.30.1950.10">
    <property type="entry name" value="wza like domain"/>
    <property type="match status" value="1"/>
</dbReference>
<protein>
    <submittedName>
        <fullName evidence="4">Polysaccharide biosynthesis/export family protein</fullName>
    </submittedName>
</protein>
<proteinExistence type="predicted"/>
<keyword evidence="2" id="KW-1133">Transmembrane helix</keyword>
<keyword evidence="2" id="KW-0812">Transmembrane</keyword>
<sequence length="266" mass="29270">MAKQNLDMTIIKVITPIILVLTVLMTGCGVNSNLMFKTPKDFAGYDSIPMSPAYEYRISPDDRVELKIYTNNGSKLIDFSSGGNTNETAIARSSNISLDYLVRKDGFAELPVIGDVLLSGKTIQEAQETLKTLYSSQYVDPFVQVRVINKRVIVFSGNGAEAAVVPLVNQNTTLMEALALAGGIAERGRSKHIKIMRQTPQKREVYLVDLSTLDGLYYADMIVQANDYIYVEPVKQISREVVQEIAPIITVISSAAVIITVITTLK</sequence>
<dbReference type="EMBL" id="BAAAFH010000003">
    <property type="protein sequence ID" value="GAA0874578.1"/>
    <property type="molecule type" value="Genomic_DNA"/>
</dbReference>
<evidence type="ECO:0000256" key="1">
    <source>
        <dbReference type="ARBA" id="ARBA00022729"/>
    </source>
</evidence>
<dbReference type="Pfam" id="PF02563">
    <property type="entry name" value="Poly_export"/>
    <property type="match status" value="1"/>
</dbReference>
<reference evidence="4 5" key="1">
    <citation type="journal article" date="2019" name="Int. J. Syst. Evol. Microbiol.">
        <title>The Global Catalogue of Microorganisms (GCM) 10K type strain sequencing project: providing services to taxonomists for standard genome sequencing and annotation.</title>
        <authorList>
            <consortium name="The Broad Institute Genomics Platform"/>
            <consortium name="The Broad Institute Genome Sequencing Center for Infectious Disease"/>
            <person name="Wu L."/>
            <person name="Ma J."/>
        </authorList>
    </citation>
    <scope>NUCLEOTIDE SEQUENCE [LARGE SCALE GENOMIC DNA]</scope>
    <source>
        <strain evidence="4 5">JCM 16083</strain>
    </source>
</reference>